<comment type="caution">
    <text evidence="3">The sequence shown here is derived from an EMBL/GenBank/DDBJ whole genome shotgun (WGS) entry which is preliminary data.</text>
</comment>
<dbReference type="EC" id="3.1.2.-" evidence="3"/>
<dbReference type="InterPro" id="IPR006684">
    <property type="entry name" value="YbgC/YbaW"/>
</dbReference>
<organism evidence="3 4">
    <name type="scientific">Aciditerrimonas ferrireducens</name>
    <dbReference type="NCBI Taxonomy" id="667306"/>
    <lineage>
        <taxon>Bacteria</taxon>
        <taxon>Bacillati</taxon>
        <taxon>Actinomycetota</taxon>
        <taxon>Acidimicrobiia</taxon>
        <taxon>Acidimicrobiales</taxon>
        <taxon>Acidimicrobiaceae</taxon>
        <taxon>Aciditerrimonas</taxon>
    </lineage>
</organism>
<evidence type="ECO:0000256" key="2">
    <source>
        <dbReference type="ARBA" id="ARBA00022801"/>
    </source>
</evidence>
<protein>
    <submittedName>
        <fullName evidence="3">Acyl-CoA thioesterase</fullName>
        <ecNumber evidence="3">3.1.2.-</ecNumber>
    </submittedName>
</protein>
<dbReference type="GO" id="GO:0016787">
    <property type="term" value="F:hydrolase activity"/>
    <property type="evidence" value="ECO:0007669"/>
    <property type="project" value="UniProtKB-KW"/>
</dbReference>
<dbReference type="Gene3D" id="3.10.129.10">
    <property type="entry name" value="Hotdog Thioesterase"/>
    <property type="match status" value="1"/>
</dbReference>
<dbReference type="InterPro" id="IPR050563">
    <property type="entry name" value="4-hydroxybenzoyl-CoA_TE"/>
</dbReference>
<name>A0ABV6C5B0_9ACTN</name>
<proteinExistence type="inferred from homology"/>
<reference evidence="3 4" key="1">
    <citation type="submission" date="2024-09" db="EMBL/GenBank/DDBJ databases">
        <authorList>
            <person name="Sun Q."/>
            <person name="Mori K."/>
        </authorList>
    </citation>
    <scope>NUCLEOTIDE SEQUENCE [LARGE SCALE GENOMIC DNA]</scope>
    <source>
        <strain evidence="3 4">JCM 15389</strain>
    </source>
</reference>
<dbReference type="CDD" id="cd00586">
    <property type="entry name" value="4HBT"/>
    <property type="match status" value="1"/>
</dbReference>
<evidence type="ECO:0000256" key="1">
    <source>
        <dbReference type="ARBA" id="ARBA00005953"/>
    </source>
</evidence>
<dbReference type="RefSeq" id="WP_377790560.1">
    <property type="nucleotide sequence ID" value="NZ_JBHLYQ010000177.1"/>
</dbReference>
<gene>
    <name evidence="3" type="ORF">ACFFRE_12135</name>
</gene>
<dbReference type="PANTHER" id="PTHR31793">
    <property type="entry name" value="4-HYDROXYBENZOYL-COA THIOESTERASE FAMILY MEMBER"/>
    <property type="match status" value="1"/>
</dbReference>
<evidence type="ECO:0000313" key="4">
    <source>
        <dbReference type="Proteomes" id="UP001589788"/>
    </source>
</evidence>
<dbReference type="EMBL" id="JBHLYQ010000177">
    <property type="protein sequence ID" value="MFC0082879.1"/>
    <property type="molecule type" value="Genomic_DNA"/>
</dbReference>
<evidence type="ECO:0000313" key="3">
    <source>
        <dbReference type="EMBL" id="MFC0082879.1"/>
    </source>
</evidence>
<dbReference type="InterPro" id="IPR029069">
    <property type="entry name" value="HotDog_dom_sf"/>
</dbReference>
<dbReference type="PANTHER" id="PTHR31793:SF27">
    <property type="entry name" value="NOVEL THIOESTERASE SUPERFAMILY DOMAIN AND SAPOSIN A-TYPE DOMAIN CONTAINING PROTEIN (0610012H03RIK)"/>
    <property type="match status" value="1"/>
</dbReference>
<dbReference type="Proteomes" id="UP001589788">
    <property type="component" value="Unassembled WGS sequence"/>
</dbReference>
<sequence length="138" mass="15468">MPLDPRRSGPGAQVELRARFAETDAMGVVHHASYLLYFEVARVELLRTLGHPYADLRADGLDFAVVGAEVRYEHAVRFDDLVRVEARLGALHRARFEVCYQAFVGGTRVATGRTWHAAVDRAGRPRRLPEWLQDLASG</sequence>
<keyword evidence="2 3" id="KW-0378">Hydrolase</keyword>
<dbReference type="Pfam" id="PF13279">
    <property type="entry name" value="4HBT_2"/>
    <property type="match status" value="1"/>
</dbReference>
<keyword evidence="4" id="KW-1185">Reference proteome</keyword>
<accession>A0ABV6C5B0</accession>
<comment type="similarity">
    <text evidence="1">Belongs to the 4-hydroxybenzoyl-CoA thioesterase family.</text>
</comment>
<dbReference type="NCBIfam" id="TIGR00051">
    <property type="entry name" value="YbgC/FadM family acyl-CoA thioesterase"/>
    <property type="match status" value="1"/>
</dbReference>
<dbReference type="SUPFAM" id="SSF54637">
    <property type="entry name" value="Thioesterase/thiol ester dehydrase-isomerase"/>
    <property type="match status" value="1"/>
</dbReference>
<dbReference type="PIRSF" id="PIRSF003230">
    <property type="entry name" value="YbgC"/>
    <property type="match status" value="1"/>
</dbReference>